<accession>A0AAN8YZ09</accession>
<dbReference type="Pfam" id="PF01529">
    <property type="entry name" value="DHHC"/>
    <property type="match status" value="1"/>
</dbReference>
<evidence type="ECO:0000256" key="6">
    <source>
        <dbReference type="ARBA" id="ARBA00023136"/>
    </source>
</evidence>
<feature type="transmembrane region" description="Helical" evidence="8">
    <location>
        <begin position="173"/>
        <end position="193"/>
    </location>
</feature>
<dbReference type="EC" id="2.3.1.225" evidence="8"/>
<evidence type="ECO:0000256" key="5">
    <source>
        <dbReference type="ARBA" id="ARBA00022989"/>
    </source>
</evidence>
<feature type="domain" description="Palmitoyltransferase DHHC" evidence="9">
    <location>
        <begin position="130"/>
        <end position="253"/>
    </location>
</feature>
<dbReference type="PANTHER" id="PTHR12246">
    <property type="entry name" value="PALMITOYLTRANSFERASE ZDHHC16"/>
    <property type="match status" value="1"/>
</dbReference>
<evidence type="ECO:0000256" key="1">
    <source>
        <dbReference type="ARBA" id="ARBA00004127"/>
    </source>
</evidence>
<evidence type="ECO:0000313" key="10">
    <source>
        <dbReference type="EMBL" id="KAK6918197.1"/>
    </source>
</evidence>
<evidence type="ECO:0000256" key="4">
    <source>
        <dbReference type="ARBA" id="ARBA00022692"/>
    </source>
</evidence>
<keyword evidence="3 8" id="KW-0808">Transferase</keyword>
<dbReference type="InterPro" id="IPR001594">
    <property type="entry name" value="Palmitoyltrfase_DHHC"/>
</dbReference>
<organism evidence="10 11">
    <name type="scientific">Dillenia turbinata</name>
    <dbReference type="NCBI Taxonomy" id="194707"/>
    <lineage>
        <taxon>Eukaryota</taxon>
        <taxon>Viridiplantae</taxon>
        <taxon>Streptophyta</taxon>
        <taxon>Embryophyta</taxon>
        <taxon>Tracheophyta</taxon>
        <taxon>Spermatophyta</taxon>
        <taxon>Magnoliopsida</taxon>
        <taxon>eudicotyledons</taxon>
        <taxon>Gunneridae</taxon>
        <taxon>Pentapetalae</taxon>
        <taxon>Dilleniales</taxon>
        <taxon>Dilleniaceae</taxon>
        <taxon>Dillenia</taxon>
    </lineage>
</organism>
<keyword evidence="7 8" id="KW-0012">Acyltransferase</keyword>
<evidence type="ECO:0000256" key="8">
    <source>
        <dbReference type="RuleBase" id="RU079119"/>
    </source>
</evidence>
<reference evidence="10 11" key="1">
    <citation type="submission" date="2023-12" db="EMBL/GenBank/DDBJ databases">
        <title>A high-quality genome assembly for Dillenia turbinata (Dilleniales).</title>
        <authorList>
            <person name="Chanderbali A."/>
        </authorList>
    </citation>
    <scope>NUCLEOTIDE SEQUENCE [LARGE SCALE GENOMIC DNA]</scope>
    <source>
        <strain evidence="10">LSX21</strain>
        <tissue evidence="10">Leaf</tissue>
    </source>
</reference>
<evidence type="ECO:0000313" key="11">
    <source>
        <dbReference type="Proteomes" id="UP001370490"/>
    </source>
</evidence>
<proteinExistence type="inferred from homology"/>
<sequence length="309" mass="34769">MDLNVFKLCSALKVLGYLMIVLVAAIVGVSYYAVIVLVWGPKLFDGGLDSVLAFFIVIVFHILLILLTWSYIAVVFQDPGSVPENWRPDTVDANLEVGSTEALTDVIVPENSASTWVPSEGIESRPVAGYCSRCHNGKPPRCHHCSVCQRCVLKMDHHCIWVVNCIGVRNYKFFLLFLVYTFLETILDTLVLLPSFINFFEEAMDHSSSPAHLAVIFLAFVLNLAFALSLLCFLVMHASLLLSNTTSVEVYEKKGSLRWKYDLGRKRNFEQVFGSKKLLWFFPLFSKADLDRTPALLGLEFPMRSDVEA</sequence>
<evidence type="ECO:0000256" key="3">
    <source>
        <dbReference type="ARBA" id="ARBA00022679"/>
    </source>
</evidence>
<dbReference type="AlphaFoldDB" id="A0AAN8YZ09"/>
<dbReference type="PROSITE" id="PS50216">
    <property type="entry name" value="DHHC"/>
    <property type="match status" value="1"/>
</dbReference>
<protein>
    <recommendedName>
        <fullName evidence="8">S-acyltransferase</fullName>
        <ecNumber evidence="8">2.3.1.225</ecNumber>
    </recommendedName>
    <alternativeName>
        <fullName evidence="8">Palmitoyltransferase</fullName>
    </alternativeName>
</protein>
<comment type="subcellular location">
    <subcellularLocation>
        <location evidence="1">Endomembrane system</location>
        <topology evidence="1">Multi-pass membrane protein</topology>
    </subcellularLocation>
</comment>
<comment type="domain">
    <text evidence="8">The DHHC domain is required for palmitoyltransferase activity.</text>
</comment>
<name>A0AAN8YZ09_9MAGN</name>
<feature type="transmembrane region" description="Helical" evidence="8">
    <location>
        <begin position="51"/>
        <end position="76"/>
    </location>
</feature>
<feature type="transmembrane region" description="Helical" evidence="8">
    <location>
        <begin position="12"/>
        <end position="39"/>
    </location>
</feature>
<keyword evidence="4 8" id="KW-0812">Transmembrane</keyword>
<dbReference type="EMBL" id="JBAMMX010000022">
    <property type="protein sequence ID" value="KAK6918197.1"/>
    <property type="molecule type" value="Genomic_DNA"/>
</dbReference>
<dbReference type="GO" id="GO:0019706">
    <property type="term" value="F:protein-cysteine S-palmitoyltransferase activity"/>
    <property type="evidence" value="ECO:0007669"/>
    <property type="project" value="UniProtKB-EC"/>
</dbReference>
<feature type="transmembrane region" description="Helical" evidence="8">
    <location>
        <begin position="213"/>
        <end position="236"/>
    </location>
</feature>
<evidence type="ECO:0000256" key="2">
    <source>
        <dbReference type="ARBA" id="ARBA00008574"/>
    </source>
</evidence>
<evidence type="ECO:0000256" key="7">
    <source>
        <dbReference type="ARBA" id="ARBA00023315"/>
    </source>
</evidence>
<comment type="caution">
    <text evidence="10">The sequence shown here is derived from an EMBL/GenBank/DDBJ whole genome shotgun (WGS) entry which is preliminary data.</text>
</comment>
<gene>
    <name evidence="10" type="ORF">RJ641_016619</name>
</gene>
<dbReference type="InterPro" id="IPR039859">
    <property type="entry name" value="PFA4/ZDH16/20/ERF2-like"/>
</dbReference>
<evidence type="ECO:0000259" key="9">
    <source>
        <dbReference type="Pfam" id="PF01529"/>
    </source>
</evidence>
<comment type="catalytic activity">
    <reaction evidence="8">
        <text>L-cysteinyl-[protein] + hexadecanoyl-CoA = S-hexadecanoyl-L-cysteinyl-[protein] + CoA</text>
        <dbReference type="Rhea" id="RHEA:36683"/>
        <dbReference type="Rhea" id="RHEA-COMP:10131"/>
        <dbReference type="Rhea" id="RHEA-COMP:11032"/>
        <dbReference type="ChEBI" id="CHEBI:29950"/>
        <dbReference type="ChEBI" id="CHEBI:57287"/>
        <dbReference type="ChEBI" id="CHEBI:57379"/>
        <dbReference type="ChEBI" id="CHEBI:74151"/>
        <dbReference type="EC" id="2.3.1.225"/>
    </reaction>
</comment>
<keyword evidence="11" id="KW-1185">Reference proteome</keyword>
<comment type="similarity">
    <text evidence="2 8">Belongs to the DHHC palmitoyltransferase family.</text>
</comment>
<dbReference type="Proteomes" id="UP001370490">
    <property type="component" value="Unassembled WGS sequence"/>
</dbReference>
<dbReference type="GO" id="GO:0012505">
    <property type="term" value="C:endomembrane system"/>
    <property type="evidence" value="ECO:0007669"/>
    <property type="project" value="UniProtKB-SubCell"/>
</dbReference>
<keyword evidence="5 8" id="KW-1133">Transmembrane helix</keyword>
<keyword evidence="6 8" id="KW-0472">Membrane</keyword>